<dbReference type="SUPFAM" id="SSF50182">
    <property type="entry name" value="Sm-like ribonucleoproteins"/>
    <property type="match status" value="1"/>
</dbReference>
<dbReference type="PANTHER" id="PTHR11588">
    <property type="entry name" value="TUBULIN"/>
    <property type="match status" value="1"/>
</dbReference>
<evidence type="ECO:0000256" key="1">
    <source>
        <dbReference type="ARBA" id="ARBA00009636"/>
    </source>
</evidence>
<proteinExistence type="inferred from homology"/>
<dbReference type="SUPFAM" id="SSF52490">
    <property type="entry name" value="Tubulin nucleotide-binding domain-like"/>
    <property type="match status" value="1"/>
</dbReference>
<name>A0A0V0JC95_SCHSO</name>
<dbReference type="Gene3D" id="3.40.50.1440">
    <property type="entry name" value="Tubulin/FtsZ, GTPase domain"/>
    <property type="match status" value="1"/>
</dbReference>
<dbReference type="InterPro" id="IPR010920">
    <property type="entry name" value="LSM_dom_sf"/>
</dbReference>
<evidence type="ECO:0000259" key="6">
    <source>
        <dbReference type="SMART" id="SM00864"/>
    </source>
</evidence>
<dbReference type="InterPro" id="IPR001163">
    <property type="entry name" value="Sm_dom_euk/arc"/>
</dbReference>
<evidence type="ECO:0000256" key="4">
    <source>
        <dbReference type="ARBA" id="ARBA00023134"/>
    </source>
</evidence>
<dbReference type="AlphaFoldDB" id="A0A0V0JC95"/>
<reference evidence="7" key="1">
    <citation type="submission" date="2016-01" db="EMBL/GenBank/DDBJ databases">
        <title>Reference transcriptome for the parasite Schistocephalus solidus: insights into the molecular evolution of parasitism.</title>
        <authorList>
            <person name="Hebert F.O."/>
            <person name="Grambauer S."/>
            <person name="Barber I."/>
            <person name="Landry C.R."/>
            <person name="Aubin-Horth N."/>
        </authorList>
    </citation>
    <scope>NUCLEOTIDE SEQUENCE</scope>
</reference>
<protein>
    <submittedName>
        <fullName evidence="7">Tubulin beta chain</fullName>
    </submittedName>
</protein>
<keyword evidence="4" id="KW-0342">GTP-binding</keyword>
<dbReference type="Pfam" id="PF01423">
    <property type="entry name" value="LSM"/>
    <property type="match status" value="1"/>
</dbReference>
<keyword evidence="3" id="KW-0547">Nucleotide-binding</keyword>
<evidence type="ECO:0000256" key="5">
    <source>
        <dbReference type="SAM" id="MobiDB-lite"/>
    </source>
</evidence>
<dbReference type="GO" id="GO:0005525">
    <property type="term" value="F:GTP binding"/>
    <property type="evidence" value="ECO:0007669"/>
    <property type="project" value="UniProtKB-KW"/>
</dbReference>
<feature type="non-terminal residue" evidence="7">
    <location>
        <position position="308"/>
    </location>
</feature>
<evidence type="ECO:0000256" key="2">
    <source>
        <dbReference type="ARBA" id="ARBA00022701"/>
    </source>
</evidence>
<dbReference type="SMART" id="SM00864">
    <property type="entry name" value="Tubulin"/>
    <property type="match status" value="1"/>
</dbReference>
<feature type="region of interest" description="Disordered" evidence="5">
    <location>
        <begin position="92"/>
        <end position="111"/>
    </location>
</feature>
<dbReference type="InterPro" id="IPR003008">
    <property type="entry name" value="Tubulin_FtsZ_GTPase"/>
</dbReference>
<evidence type="ECO:0000256" key="3">
    <source>
        <dbReference type="ARBA" id="ARBA00022741"/>
    </source>
</evidence>
<dbReference type="InterPro" id="IPR000217">
    <property type="entry name" value="Tubulin"/>
</dbReference>
<evidence type="ECO:0000313" key="7">
    <source>
        <dbReference type="EMBL" id="JAP62890.1"/>
    </source>
</evidence>
<dbReference type="GO" id="GO:0007017">
    <property type="term" value="P:microtubule-based process"/>
    <property type="evidence" value="ECO:0007669"/>
    <property type="project" value="InterPro"/>
</dbReference>
<gene>
    <name evidence="7" type="primary">TBB</name>
    <name evidence="7" type="ORF">TR119869</name>
</gene>
<sequence length="308" mass="34204">MNSRQYPPPKHRKKSGNTLLDYWKSLEPDETGLRSLGPMGRLLTAMNKKSKVLVMTRGMREIRAILTGRLIAFDRFWNLILSEVTECSLKVDPSRLRSESGPGRRRRQRLRKARLCHKQPPNETEPPVSTPRFAETASVYDSLAFMDPFIGEETLLPHLPPTPSPSAPLTQTPVDLAVQADPSAFEAPGASAWTPSVAEVIRSEGRGYTDAKWATVLTGQLFIRGANVVLVSDVVVEPYNATLAGHMLTELSDETFVIDNEALYDICFRTLKLNNPTYGDLNHLVSATMSGVTTCLRFPGQLNADLRK</sequence>
<keyword evidence="2" id="KW-0493">Microtubule</keyword>
<feature type="domain" description="Tubulin/FtsZ GTPase" evidence="6">
    <location>
        <begin position="146"/>
        <end position="300"/>
    </location>
</feature>
<organism evidence="7">
    <name type="scientific">Schistocephalus solidus</name>
    <name type="common">Tapeworm</name>
    <dbReference type="NCBI Taxonomy" id="70667"/>
    <lineage>
        <taxon>Eukaryota</taxon>
        <taxon>Metazoa</taxon>
        <taxon>Spiralia</taxon>
        <taxon>Lophotrochozoa</taxon>
        <taxon>Platyhelminthes</taxon>
        <taxon>Cestoda</taxon>
        <taxon>Eucestoda</taxon>
        <taxon>Diphyllobothriidea</taxon>
        <taxon>Diphyllobothriidae</taxon>
        <taxon>Schistocephalus</taxon>
    </lineage>
</organism>
<dbReference type="Gene3D" id="2.30.30.100">
    <property type="match status" value="1"/>
</dbReference>
<dbReference type="InterPro" id="IPR036525">
    <property type="entry name" value="Tubulin/FtsZ_GTPase_sf"/>
</dbReference>
<comment type="similarity">
    <text evidence="1">Belongs to the tubulin family.</text>
</comment>
<dbReference type="GO" id="GO:0005874">
    <property type="term" value="C:microtubule"/>
    <property type="evidence" value="ECO:0007669"/>
    <property type="project" value="UniProtKB-KW"/>
</dbReference>
<dbReference type="EMBL" id="GEEE01000335">
    <property type="protein sequence ID" value="JAP62890.1"/>
    <property type="molecule type" value="Transcribed_RNA"/>
</dbReference>
<accession>A0A0V0JC95</accession>
<dbReference type="PRINTS" id="PR01161">
    <property type="entry name" value="TUBULIN"/>
</dbReference>